<reference evidence="3 4" key="1">
    <citation type="submission" date="2018-07" db="EMBL/GenBank/DDBJ databases">
        <title>The complete nuclear genome of the prasinophyte Chloropicon primus (CCMP1205).</title>
        <authorList>
            <person name="Pombert J.-F."/>
            <person name="Otis C."/>
            <person name="Turmel M."/>
            <person name="Lemieux C."/>
        </authorList>
    </citation>
    <scope>NUCLEOTIDE SEQUENCE [LARGE SCALE GENOMIC DNA]</scope>
    <source>
        <strain evidence="3 4">CCMP1205</strain>
    </source>
</reference>
<accession>A0A5B8MQR5</accession>
<sequence>MKSPSGTYAVFVTGIHEEAEDEDLFEAFSEYGNVVNMALNVDRRTGYAKGYALLEFSSRDEAAEAIEGMNETELLGKVLGVSWAFRNRPIKG</sequence>
<dbReference type="InterPro" id="IPR035979">
    <property type="entry name" value="RBD_domain_sf"/>
</dbReference>
<dbReference type="SMART" id="SM00360">
    <property type="entry name" value="RRM"/>
    <property type="match status" value="1"/>
</dbReference>
<dbReference type="AlphaFoldDB" id="A0A5B8MQR5"/>
<evidence type="ECO:0000259" key="2">
    <source>
        <dbReference type="PROSITE" id="PS50102"/>
    </source>
</evidence>
<name>A0A5B8MQR5_9CHLO</name>
<feature type="domain" description="RRM" evidence="2">
    <location>
        <begin position="8"/>
        <end position="86"/>
    </location>
</feature>
<dbReference type="InterPro" id="IPR000504">
    <property type="entry name" value="RRM_dom"/>
</dbReference>
<gene>
    <name evidence="3" type="ORF">A3770_09p53970</name>
</gene>
<dbReference type="PROSITE" id="PS50102">
    <property type="entry name" value="RRM"/>
    <property type="match status" value="1"/>
</dbReference>
<dbReference type="GO" id="GO:0003723">
    <property type="term" value="F:RNA binding"/>
    <property type="evidence" value="ECO:0007669"/>
    <property type="project" value="UniProtKB-UniRule"/>
</dbReference>
<keyword evidence="4" id="KW-1185">Reference proteome</keyword>
<dbReference type="Pfam" id="PF00076">
    <property type="entry name" value="RRM_1"/>
    <property type="match status" value="1"/>
</dbReference>
<dbReference type="SUPFAM" id="SSF54928">
    <property type="entry name" value="RNA-binding domain, RBD"/>
    <property type="match status" value="1"/>
</dbReference>
<dbReference type="InterPro" id="IPR008111">
    <property type="entry name" value="RNA-bd_8"/>
</dbReference>
<proteinExistence type="predicted"/>
<dbReference type="OrthoDB" id="15688at2759"/>
<evidence type="ECO:0000256" key="1">
    <source>
        <dbReference type="PROSITE-ProRule" id="PRU00176"/>
    </source>
</evidence>
<dbReference type="GO" id="GO:0006396">
    <property type="term" value="P:RNA processing"/>
    <property type="evidence" value="ECO:0007669"/>
    <property type="project" value="InterPro"/>
</dbReference>
<dbReference type="GO" id="GO:0005634">
    <property type="term" value="C:nucleus"/>
    <property type="evidence" value="ECO:0007669"/>
    <property type="project" value="InterPro"/>
</dbReference>
<dbReference type="InterPro" id="IPR012677">
    <property type="entry name" value="Nucleotide-bd_a/b_plait_sf"/>
</dbReference>
<dbReference type="Proteomes" id="UP000316726">
    <property type="component" value="Chromosome 9"/>
</dbReference>
<dbReference type="Gene3D" id="3.30.70.330">
    <property type="match status" value="1"/>
</dbReference>
<evidence type="ECO:0000313" key="3">
    <source>
        <dbReference type="EMBL" id="QDZ22879.1"/>
    </source>
</evidence>
<evidence type="ECO:0000313" key="4">
    <source>
        <dbReference type="Proteomes" id="UP000316726"/>
    </source>
</evidence>
<keyword evidence="1" id="KW-0694">RNA-binding</keyword>
<protein>
    <submittedName>
        <fullName evidence="3">RNA-binding protein</fullName>
    </submittedName>
</protein>
<organism evidence="3 4">
    <name type="scientific">Chloropicon primus</name>
    <dbReference type="NCBI Taxonomy" id="1764295"/>
    <lineage>
        <taxon>Eukaryota</taxon>
        <taxon>Viridiplantae</taxon>
        <taxon>Chlorophyta</taxon>
        <taxon>Chloropicophyceae</taxon>
        <taxon>Chloropicales</taxon>
        <taxon>Chloropicaceae</taxon>
        <taxon>Chloropicon</taxon>
    </lineage>
</organism>
<dbReference type="PANTHER" id="PTHR45894">
    <property type="entry name" value="RNA-BINDING PROTEIN 8A"/>
    <property type="match status" value="1"/>
</dbReference>
<dbReference type="EMBL" id="CP031042">
    <property type="protein sequence ID" value="QDZ22879.1"/>
    <property type="molecule type" value="Genomic_DNA"/>
</dbReference>
<dbReference type="GO" id="GO:0005737">
    <property type="term" value="C:cytoplasm"/>
    <property type="evidence" value="ECO:0007669"/>
    <property type="project" value="InterPro"/>
</dbReference>
<dbReference type="STRING" id="1764295.A0A5B8MQR5"/>